<dbReference type="Pfam" id="PF07992">
    <property type="entry name" value="Pyr_redox_2"/>
    <property type="match status" value="1"/>
</dbReference>
<keyword evidence="5" id="KW-1185">Reference proteome</keyword>
<dbReference type="Proteomes" id="UP000031572">
    <property type="component" value="Unassembled WGS sequence"/>
</dbReference>
<name>A0A0C2BH38_9BURK</name>
<dbReference type="PANTHER" id="PTHR48105">
    <property type="entry name" value="THIOREDOXIN REDUCTASE 1-RELATED-RELATED"/>
    <property type="match status" value="1"/>
</dbReference>
<proteinExistence type="predicted"/>
<dbReference type="PRINTS" id="PR00368">
    <property type="entry name" value="FADPNR"/>
</dbReference>
<dbReference type="InterPro" id="IPR036188">
    <property type="entry name" value="FAD/NAD-bd_sf"/>
</dbReference>
<dbReference type="STRING" id="709839.TSA66_06735"/>
<dbReference type="PRINTS" id="PR00469">
    <property type="entry name" value="PNDRDTASEII"/>
</dbReference>
<evidence type="ECO:0000259" key="3">
    <source>
        <dbReference type="Pfam" id="PF07992"/>
    </source>
</evidence>
<keyword evidence="1" id="KW-0285">Flavoprotein</keyword>
<evidence type="ECO:0000256" key="1">
    <source>
        <dbReference type="ARBA" id="ARBA00022630"/>
    </source>
</evidence>
<comment type="caution">
    <text evidence="4">The sequence shown here is derived from an EMBL/GenBank/DDBJ whole genome shotgun (WGS) entry which is preliminary data.</text>
</comment>
<evidence type="ECO:0000313" key="5">
    <source>
        <dbReference type="Proteomes" id="UP000031572"/>
    </source>
</evidence>
<dbReference type="RefSeq" id="WP_040039484.1">
    <property type="nucleotide sequence ID" value="NZ_JWJG01000028.1"/>
</dbReference>
<dbReference type="SUPFAM" id="SSF51905">
    <property type="entry name" value="FAD/NAD(P)-binding domain"/>
    <property type="match status" value="1"/>
</dbReference>
<dbReference type="EMBL" id="JWJG01000028">
    <property type="protein sequence ID" value="KIF80580.1"/>
    <property type="molecule type" value="Genomic_DNA"/>
</dbReference>
<keyword evidence="2" id="KW-0560">Oxidoreductase</keyword>
<dbReference type="InterPro" id="IPR050097">
    <property type="entry name" value="Ferredoxin-NADP_redctase_2"/>
</dbReference>
<dbReference type="Gene3D" id="3.50.50.60">
    <property type="entry name" value="FAD/NAD(P)-binding domain"/>
    <property type="match status" value="2"/>
</dbReference>
<sequence length="301" mass="32189">MEQAEPLDCVVVGAGAAGLTCAIYLARFRRRIAVIDSGASRLLSIPTSHNYPGFAGGIHGDDILQRLRAQATHYGIGVTAGVAEHIERCDDGCFAVTVDRAQWRTRTVILATGVLDVEPTLPDVKRAVAQGCVRYCPICDGYEAIDKKIAVLGRDKSGLAESLFLNHFTADVSLFALHGELRMTDEDRARLARSSVRAVPHTVARLTFDERGAMTVWLDNGQFEHFDVVYVALGTLVNSGLAQMLGASCTDNGELLVDSHQQTSVDGLYAAGDIVAGLNQITVAMGQAAIAATAVHNRLRG</sequence>
<dbReference type="OrthoDB" id="9786503at2"/>
<evidence type="ECO:0000256" key="2">
    <source>
        <dbReference type="ARBA" id="ARBA00023002"/>
    </source>
</evidence>
<accession>A0A0C2BH38</accession>
<feature type="domain" description="FAD/NAD(P)-binding" evidence="3">
    <location>
        <begin position="8"/>
        <end position="288"/>
    </location>
</feature>
<dbReference type="AlphaFoldDB" id="A0A0C2BH38"/>
<evidence type="ECO:0000313" key="4">
    <source>
        <dbReference type="EMBL" id="KIF80580.1"/>
    </source>
</evidence>
<protein>
    <recommendedName>
        <fullName evidence="3">FAD/NAD(P)-binding domain-containing protein</fullName>
    </recommendedName>
</protein>
<reference evidence="4 5" key="1">
    <citation type="submission" date="2014-12" db="EMBL/GenBank/DDBJ databases">
        <title>Denitrispirillum autotrophicum gen. nov., sp. nov., Denitrifying, Facultatively Autotrophic Bacteria Isolated from Rice Paddy Soil.</title>
        <authorList>
            <person name="Ishii S."/>
            <person name="Ashida N."/>
            <person name="Ohno H."/>
            <person name="Otsuka S."/>
            <person name="Yokota A."/>
            <person name="Senoo K."/>
        </authorList>
    </citation>
    <scope>NUCLEOTIDE SEQUENCE [LARGE SCALE GENOMIC DNA]</scope>
    <source>
        <strain evidence="4 5">TSA66</strain>
    </source>
</reference>
<organism evidence="4 5">
    <name type="scientific">Noviherbaspirillum autotrophicum</name>
    <dbReference type="NCBI Taxonomy" id="709839"/>
    <lineage>
        <taxon>Bacteria</taxon>
        <taxon>Pseudomonadati</taxon>
        <taxon>Pseudomonadota</taxon>
        <taxon>Betaproteobacteria</taxon>
        <taxon>Burkholderiales</taxon>
        <taxon>Oxalobacteraceae</taxon>
        <taxon>Noviherbaspirillum</taxon>
    </lineage>
</organism>
<dbReference type="InterPro" id="IPR023753">
    <property type="entry name" value="FAD/NAD-binding_dom"/>
</dbReference>
<dbReference type="GO" id="GO:0016491">
    <property type="term" value="F:oxidoreductase activity"/>
    <property type="evidence" value="ECO:0007669"/>
    <property type="project" value="UniProtKB-KW"/>
</dbReference>
<gene>
    <name evidence="4" type="ORF">TSA66_06735</name>
</gene>